<evidence type="ECO:0000259" key="2">
    <source>
        <dbReference type="Pfam" id="PF01370"/>
    </source>
</evidence>
<dbReference type="Gene3D" id="3.40.50.720">
    <property type="entry name" value="NAD(P)-binding Rossmann-like Domain"/>
    <property type="match status" value="1"/>
</dbReference>
<dbReference type="InterPro" id="IPR036291">
    <property type="entry name" value="NAD(P)-bd_dom_sf"/>
</dbReference>
<evidence type="ECO:0000313" key="3">
    <source>
        <dbReference type="EMBL" id="VAX24662.1"/>
    </source>
</evidence>
<dbReference type="InterPro" id="IPR001509">
    <property type="entry name" value="Epimerase_deHydtase"/>
</dbReference>
<dbReference type="EMBL" id="UOGB01000301">
    <property type="protein sequence ID" value="VAX24662.1"/>
    <property type="molecule type" value="Genomic_DNA"/>
</dbReference>
<dbReference type="Gene3D" id="3.90.25.10">
    <property type="entry name" value="UDP-galactose 4-epimerase, domain 1"/>
    <property type="match status" value="1"/>
</dbReference>
<sequence length="339" mass="38222">MNILVTGAGGFIGHHLVKRLKKDGHRVVGCDWKHPEFEPTHADMFFNVDLRSKDQTELVYQSGGRFDEVYSLAANMGGMGFIENYKAIIMRDSALISINVLEAARKYEARRLFYSSSACAYNVELQNQTDNPALSEDMAYPAMAEAGYGWEKLYAEMLCEHYTEDFGLTTRIARFHNVYGPFGTWRGGREKAPAAMCRKVLLTEDNGEIDIWGDGIQTRTFMFIEDCLDGVLQIMRGDYPHPLNLGTDYMISINDLAKLAMSFESKNLTLKHVPGPLGVRGRSSDNTLIKKVLGWAPSIPLEQGLKENYFWIKSEIEKARARGETVEARSYLPDSDSDE</sequence>
<dbReference type="GO" id="GO:0008460">
    <property type="term" value="F:dTDP-glucose 4,6-dehydratase activity"/>
    <property type="evidence" value="ECO:0007669"/>
    <property type="project" value="UniProtKB-EC"/>
</dbReference>
<accession>A0A3B1C928</accession>
<dbReference type="Pfam" id="PF01370">
    <property type="entry name" value="Epimerase"/>
    <property type="match status" value="1"/>
</dbReference>
<protein>
    <submittedName>
        <fullName evidence="3">dTDP-glucose 4,6-dehydratase</fullName>
        <ecNumber evidence="3">4.2.1.46</ecNumber>
    </submittedName>
</protein>
<reference evidence="3" key="1">
    <citation type="submission" date="2018-06" db="EMBL/GenBank/DDBJ databases">
        <authorList>
            <person name="Zhirakovskaya E."/>
        </authorList>
    </citation>
    <scope>NUCLEOTIDE SEQUENCE</scope>
</reference>
<proteinExistence type="predicted"/>
<name>A0A3B1C928_9ZZZZ</name>
<dbReference type="SUPFAM" id="SSF51735">
    <property type="entry name" value="NAD(P)-binding Rossmann-fold domains"/>
    <property type="match status" value="1"/>
</dbReference>
<keyword evidence="3" id="KW-0456">Lyase</keyword>
<dbReference type="EC" id="4.2.1.46" evidence="3"/>
<feature type="domain" description="NAD-dependent epimerase/dehydratase" evidence="2">
    <location>
        <begin position="3"/>
        <end position="246"/>
    </location>
</feature>
<dbReference type="AlphaFoldDB" id="A0A3B1C928"/>
<keyword evidence="1" id="KW-0520">NAD</keyword>
<organism evidence="3">
    <name type="scientific">hydrothermal vent metagenome</name>
    <dbReference type="NCBI Taxonomy" id="652676"/>
    <lineage>
        <taxon>unclassified sequences</taxon>
        <taxon>metagenomes</taxon>
        <taxon>ecological metagenomes</taxon>
    </lineage>
</organism>
<evidence type="ECO:0000256" key="1">
    <source>
        <dbReference type="ARBA" id="ARBA00023027"/>
    </source>
</evidence>
<dbReference type="PANTHER" id="PTHR43574">
    <property type="entry name" value="EPIMERASE-RELATED"/>
    <property type="match status" value="1"/>
</dbReference>
<gene>
    <name evidence="3" type="ORF">MNBD_NITROSPINAE03-599</name>
</gene>